<dbReference type="InterPro" id="IPR011779">
    <property type="entry name" value="SO4_adenylTrfase_lsu"/>
</dbReference>
<dbReference type="SUPFAM" id="SSF50447">
    <property type="entry name" value="Translation proteins"/>
    <property type="match status" value="1"/>
</dbReference>
<dbReference type="NCBIfam" id="TIGR02034">
    <property type="entry name" value="CysN"/>
    <property type="match status" value="1"/>
</dbReference>
<dbReference type="Proteomes" id="UP000077519">
    <property type="component" value="Unassembled WGS sequence"/>
</dbReference>
<evidence type="ECO:0000313" key="9">
    <source>
        <dbReference type="Proteomes" id="UP000077519"/>
    </source>
</evidence>
<dbReference type="AlphaFoldDB" id="A0A177YNU6"/>
<dbReference type="SUPFAM" id="SSF50465">
    <property type="entry name" value="EF-Tu/eEF-1alpha/eIF2-gamma C-terminal domain"/>
    <property type="match status" value="1"/>
</dbReference>
<reference evidence="8 9" key="1">
    <citation type="submission" date="2016-03" db="EMBL/GenBank/DDBJ databases">
        <title>Genome sequence of Rhodococcus kyotonensis KB10.</title>
        <authorList>
            <person name="Jeong H."/>
            <person name="Hong C.E."/>
            <person name="Jo S.H."/>
            <person name="Park J.M."/>
        </authorList>
    </citation>
    <scope>NUCLEOTIDE SEQUENCE [LARGE SCALE GENOMIC DNA]</scope>
    <source>
        <strain evidence="8 9">KB10</strain>
    </source>
</reference>
<dbReference type="GO" id="GO:0005525">
    <property type="term" value="F:GTP binding"/>
    <property type="evidence" value="ECO:0007669"/>
    <property type="project" value="UniProtKB-KW"/>
</dbReference>
<evidence type="ECO:0000256" key="1">
    <source>
        <dbReference type="ARBA" id="ARBA00012391"/>
    </source>
</evidence>
<accession>A0A177YNU6</accession>
<evidence type="ECO:0000256" key="4">
    <source>
        <dbReference type="ARBA" id="ARBA00022741"/>
    </source>
</evidence>
<protein>
    <recommendedName>
        <fullName evidence="1">sulfate adenylyltransferase</fullName>
        <ecNumber evidence="1">2.7.7.4</ecNumber>
    </recommendedName>
</protein>
<dbReference type="InterPro" id="IPR054696">
    <property type="entry name" value="GTP-eEF1A_C"/>
</dbReference>
<feature type="domain" description="Tr-type G" evidence="7">
    <location>
        <begin position="17"/>
        <end position="233"/>
    </location>
</feature>
<dbReference type="Gene3D" id="3.40.50.300">
    <property type="entry name" value="P-loop containing nucleotide triphosphate hydrolases"/>
    <property type="match status" value="1"/>
</dbReference>
<dbReference type="GO" id="GO:0004781">
    <property type="term" value="F:sulfate adenylyltransferase (ATP) activity"/>
    <property type="evidence" value="ECO:0007669"/>
    <property type="project" value="UniProtKB-EC"/>
</dbReference>
<dbReference type="CDD" id="cd03695">
    <property type="entry name" value="CysN_NodQ_II"/>
    <property type="match status" value="1"/>
</dbReference>
<keyword evidence="3 8" id="KW-0548">Nucleotidyltransferase</keyword>
<dbReference type="EC" id="2.7.7.4" evidence="1"/>
<evidence type="ECO:0000259" key="7">
    <source>
        <dbReference type="PROSITE" id="PS51722"/>
    </source>
</evidence>
<dbReference type="InterPro" id="IPR027417">
    <property type="entry name" value="P-loop_NTPase"/>
</dbReference>
<comment type="caution">
    <text evidence="8">The sequence shown here is derived from an EMBL/GenBank/DDBJ whole genome shotgun (WGS) entry which is preliminary data.</text>
</comment>
<keyword evidence="5" id="KW-0067">ATP-binding</keyword>
<dbReference type="InterPro" id="IPR000795">
    <property type="entry name" value="T_Tr_GTP-bd_dom"/>
</dbReference>
<dbReference type="Pfam" id="PF22594">
    <property type="entry name" value="GTP-eEF1A_C"/>
    <property type="match status" value="1"/>
</dbReference>
<dbReference type="RefSeq" id="WP_068420395.1">
    <property type="nucleotide sequence ID" value="NZ_LVHI01000001.1"/>
</dbReference>
<dbReference type="EMBL" id="LVHI01000001">
    <property type="protein sequence ID" value="OAK57262.1"/>
    <property type="molecule type" value="Genomic_DNA"/>
</dbReference>
<keyword evidence="4" id="KW-0547">Nucleotide-binding</keyword>
<evidence type="ECO:0000313" key="8">
    <source>
        <dbReference type="EMBL" id="OAK57262.1"/>
    </source>
</evidence>
<dbReference type="PANTHER" id="PTHR23115">
    <property type="entry name" value="TRANSLATION FACTOR"/>
    <property type="match status" value="1"/>
</dbReference>
<dbReference type="GO" id="GO:0005524">
    <property type="term" value="F:ATP binding"/>
    <property type="evidence" value="ECO:0007669"/>
    <property type="project" value="UniProtKB-KW"/>
</dbReference>
<dbReference type="InterPro" id="IPR009001">
    <property type="entry name" value="Transl_elong_EF1A/Init_IF2_C"/>
</dbReference>
<dbReference type="GO" id="GO:0006790">
    <property type="term" value="P:sulfur compound metabolic process"/>
    <property type="evidence" value="ECO:0007669"/>
    <property type="project" value="InterPro"/>
</dbReference>
<dbReference type="InterPro" id="IPR009000">
    <property type="entry name" value="Transl_B-barrel_sf"/>
</dbReference>
<dbReference type="PROSITE" id="PS00301">
    <property type="entry name" value="G_TR_1"/>
    <property type="match status" value="1"/>
</dbReference>
<evidence type="ECO:0000256" key="6">
    <source>
        <dbReference type="ARBA" id="ARBA00023134"/>
    </source>
</evidence>
<keyword evidence="6" id="KW-0342">GTP-binding</keyword>
<dbReference type="Gene3D" id="2.40.30.10">
    <property type="entry name" value="Translation factors"/>
    <property type="match status" value="2"/>
</dbReference>
<dbReference type="FunFam" id="3.40.50.300:FF:000119">
    <property type="entry name" value="Sulfate adenylyltransferase subunit 1"/>
    <property type="match status" value="1"/>
</dbReference>
<dbReference type="PROSITE" id="PS51722">
    <property type="entry name" value="G_TR_2"/>
    <property type="match status" value="1"/>
</dbReference>
<dbReference type="PRINTS" id="PR00315">
    <property type="entry name" value="ELONGATNFCT"/>
</dbReference>
<dbReference type="Pfam" id="PF00009">
    <property type="entry name" value="GTP_EFTU"/>
    <property type="match status" value="1"/>
</dbReference>
<keyword evidence="9" id="KW-1185">Reference proteome</keyword>
<dbReference type="CDD" id="cd04166">
    <property type="entry name" value="CysN_ATPS"/>
    <property type="match status" value="1"/>
</dbReference>
<dbReference type="CDD" id="cd04095">
    <property type="entry name" value="CysN_NoDQ_III"/>
    <property type="match status" value="1"/>
</dbReference>
<name>A0A177YNU6_9NOCA</name>
<dbReference type="InterPro" id="IPR044138">
    <property type="entry name" value="CysN_II"/>
</dbReference>
<gene>
    <name evidence="8" type="ORF">A3K89_00055</name>
</gene>
<evidence type="ECO:0000256" key="5">
    <source>
        <dbReference type="ARBA" id="ARBA00022840"/>
    </source>
</evidence>
<dbReference type="InterPro" id="IPR044139">
    <property type="entry name" value="CysN_NoDQ_III"/>
</dbReference>
<dbReference type="InterPro" id="IPR031157">
    <property type="entry name" value="G_TR_CS"/>
</dbReference>
<dbReference type="InterPro" id="IPR050100">
    <property type="entry name" value="TRAFAC_GTPase_members"/>
</dbReference>
<dbReference type="InterPro" id="IPR041757">
    <property type="entry name" value="CysN_GTP-bd"/>
</dbReference>
<evidence type="ECO:0000256" key="3">
    <source>
        <dbReference type="ARBA" id="ARBA00022695"/>
    </source>
</evidence>
<proteinExistence type="predicted"/>
<evidence type="ECO:0000256" key="2">
    <source>
        <dbReference type="ARBA" id="ARBA00022679"/>
    </source>
</evidence>
<organism evidence="8 9">
    <name type="scientific">Rhodococcoides kyotonense</name>
    <dbReference type="NCBI Taxonomy" id="398843"/>
    <lineage>
        <taxon>Bacteria</taxon>
        <taxon>Bacillati</taxon>
        <taxon>Actinomycetota</taxon>
        <taxon>Actinomycetes</taxon>
        <taxon>Mycobacteriales</taxon>
        <taxon>Nocardiaceae</taxon>
        <taxon>Rhodococcoides</taxon>
    </lineage>
</organism>
<dbReference type="GO" id="GO:0003924">
    <property type="term" value="F:GTPase activity"/>
    <property type="evidence" value="ECO:0007669"/>
    <property type="project" value="InterPro"/>
</dbReference>
<dbReference type="SUPFAM" id="SSF52540">
    <property type="entry name" value="P-loop containing nucleoside triphosphate hydrolases"/>
    <property type="match status" value="1"/>
</dbReference>
<keyword evidence="2 8" id="KW-0808">Transferase</keyword>
<sequence length="445" mass="46836">MSSAAISGHSAGSTPGSQLLRLATAGSVDDGKSTLVGRLLYDTKSVLADQIDAVTRASVDRGLSTPDLSLLVDGLRAEREQGITIDVAYRYFATPARSFVLADTPGHVQYTRNTVSGASTAQLVILLVDARKGVITQTRRHAAVLALLGVPKLVLAVNKIDLVEDPATVFADISAEFNSLTSSLGWAAEDVVEIPVSALHGDNVAVRSTNTPYYDGPTLIEHLESVPVDAEPHRVGLRFPVQYVIRPRTAEFPDYRGYAGQVAAGTVAPGDEVVVLPSGTRTTVERIDTADGELDSASAGRSVTLILADDVDVSRGDSIVSPQDAPEPIGEFDATVCWLAEKPLRPGARLLLKHGTRTTQAIVGALVEKFDEQNLTADPSPETLELNDIGRISVRVAEPIVADDYAVNRHTGSFLLIDPAGGNTLAAGLVGDALSAVELGEPVPS</sequence>